<feature type="transmembrane region" description="Helical" evidence="4">
    <location>
        <begin position="207"/>
        <end position="224"/>
    </location>
</feature>
<keyword evidence="2 4" id="KW-1133">Transmembrane helix</keyword>
<dbReference type="PROSITE" id="PS50850">
    <property type="entry name" value="MFS"/>
    <property type="match status" value="1"/>
</dbReference>
<feature type="transmembrane region" description="Helical" evidence="4">
    <location>
        <begin position="138"/>
        <end position="160"/>
    </location>
</feature>
<dbReference type="STRING" id="592015.HMPREF1705_02656"/>
<evidence type="ECO:0000259" key="5">
    <source>
        <dbReference type="PROSITE" id="PS50850"/>
    </source>
</evidence>
<dbReference type="InterPro" id="IPR020846">
    <property type="entry name" value="MFS_dom"/>
</dbReference>
<feature type="transmembrane region" description="Helical" evidence="4">
    <location>
        <begin position="304"/>
        <end position="324"/>
    </location>
</feature>
<sequence length="407" mass="43022">MKTGDLKANAHKGLAILTMGHFINDIHAAFLVTFTPILMMKLGLSITQASMLTFLSGIINSFLQPLLGYASDQTSRPLMILVGPILAALGASLIPSSPSYALAFFFVGLWAIGSATFHPQGQGSVGHVSSSRNLSFSFSIFSMGGILASALSPLYGAYLYQRLGEAFMPIATSLPVLLYAVLVFKFFPSIPSKETSRRSDNTKGLKFILHSIKITFAPLCVAVIRDTSIQGIQFFMPIAIAIKGGTIGDVGKVLFIIMIARSISPLIGGYIADRTSKSRIIFLCMALGGALLIPAALLKGVISILLFTLGAALIEATTPITGAISQEWMPESRAMASSIVMGFAWGLGSLLIPPLGIIGDLLGITWALAVIGALPILSLYFVAVIRKKEKAAVSAKLQGDGQGTLPE</sequence>
<name>A0A0T5XAT1_9BACT</name>
<evidence type="ECO:0000256" key="4">
    <source>
        <dbReference type="SAM" id="Phobius"/>
    </source>
</evidence>
<feature type="transmembrane region" description="Helical" evidence="4">
    <location>
        <begin position="336"/>
        <end position="358"/>
    </location>
</feature>
<dbReference type="SUPFAM" id="SSF103473">
    <property type="entry name" value="MFS general substrate transporter"/>
    <property type="match status" value="1"/>
</dbReference>
<comment type="caution">
    <text evidence="6">The sequence shown here is derived from an EMBL/GenBank/DDBJ whole genome shotgun (WGS) entry which is preliminary data.</text>
</comment>
<evidence type="ECO:0000313" key="7">
    <source>
        <dbReference type="Proteomes" id="UP000005273"/>
    </source>
</evidence>
<feature type="transmembrane region" description="Helical" evidence="4">
    <location>
        <begin position="77"/>
        <end position="94"/>
    </location>
</feature>
<dbReference type="OrthoDB" id="9770492at2"/>
<proteinExistence type="predicted"/>
<feature type="domain" description="Major facilitator superfamily (MFS) profile" evidence="5">
    <location>
        <begin position="13"/>
        <end position="390"/>
    </location>
</feature>
<dbReference type="PANTHER" id="PTHR43129">
    <property type="entry name" value="FOSMIDOMYCIN RESISTANCE PROTEIN"/>
    <property type="match status" value="1"/>
</dbReference>
<feature type="transmembrane region" description="Helical" evidence="4">
    <location>
        <begin position="100"/>
        <end position="117"/>
    </location>
</feature>
<keyword evidence="7" id="KW-1185">Reference proteome</keyword>
<keyword evidence="3 4" id="KW-0472">Membrane</keyword>
<reference evidence="7" key="1">
    <citation type="submission" date="2012-09" db="EMBL/GenBank/DDBJ databases">
        <authorList>
            <person name="Weinstock G."/>
            <person name="Sodergren E."/>
            <person name="Clifton S."/>
            <person name="Fulton L."/>
            <person name="Fulton B."/>
            <person name="Courtney L."/>
            <person name="Fronick C."/>
            <person name="Harrison M."/>
            <person name="Strong C."/>
            <person name="Farmer C."/>
            <person name="Delehaunty K."/>
            <person name="Markovic C."/>
            <person name="Hall O."/>
            <person name="Minx P."/>
            <person name="Tomlinson C."/>
            <person name="Mitreva M."/>
            <person name="Nelson J."/>
            <person name="Hou S."/>
            <person name="Wollam A."/>
            <person name="Pepin K.H."/>
            <person name="Johnson M."/>
            <person name="Bhonagiri V."/>
            <person name="Nash W.E."/>
            <person name="Suruliraj S."/>
            <person name="Warren W."/>
            <person name="Chinwalla A."/>
            <person name="Mardis E.R."/>
            <person name="Wilson R.K."/>
        </authorList>
    </citation>
    <scope>NUCLEOTIDE SEQUENCE [LARGE SCALE GENOMIC DNA]</scope>
    <source>
        <strain evidence="7">OS1</strain>
    </source>
</reference>
<dbReference type="PANTHER" id="PTHR43129:SF1">
    <property type="entry name" value="FOSMIDOMYCIN RESISTANCE PROTEIN"/>
    <property type="match status" value="1"/>
</dbReference>
<dbReference type="Proteomes" id="UP000005273">
    <property type="component" value="Unassembled WGS sequence"/>
</dbReference>
<feature type="transmembrane region" description="Helical" evidence="4">
    <location>
        <begin position="21"/>
        <end position="39"/>
    </location>
</feature>
<keyword evidence="1 4" id="KW-0812">Transmembrane</keyword>
<dbReference type="Pfam" id="PF07690">
    <property type="entry name" value="MFS_1"/>
    <property type="match status" value="1"/>
</dbReference>
<feature type="transmembrane region" description="Helical" evidence="4">
    <location>
        <begin position="280"/>
        <end position="298"/>
    </location>
</feature>
<dbReference type="GO" id="GO:0005886">
    <property type="term" value="C:plasma membrane"/>
    <property type="evidence" value="ECO:0007669"/>
    <property type="project" value="TreeGrafter"/>
</dbReference>
<evidence type="ECO:0000313" key="6">
    <source>
        <dbReference type="EMBL" id="KRT35430.1"/>
    </source>
</evidence>
<feature type="transmembrane region" description="Helical" evidence="4">
    <location>
        <begin position="51"/>
        <end position="70"/>
    </location>
</feature>
<dbReference type="RefSeq" id="WP_057940735.1">
    <property type="nucleotide sequence ID" value="NZ_ACJX03000001.1"/>
</dbReference>
<evidence type="ECO:0000256" key="2">
    <source>
        <dbReference type="ARBA" id="ARBA00022989"/>
    </source>
</evidence>
<evidence type="ECO:0000256" key="3">
    <source>
        <dbReference type="ARBA" id="ARBA00023136"/>
    </source>
</evidence>
<dbReference type="CDD" id="cd17478">
    <property type="entry name" value="MFS_FsR"/>
    <property type="match status" value="1"/>
</dbReference>
<dbReference type="InterPro" id="IPR011701">
    <property type="entry name" value="MFS"/>
</dbReference>
<dbReference type="eggNOG" id="COG2814">
    <property type="taxonomic scope" value="Bacteria"/>
</dbReference>
<dbReference type="Gene3D" id="1.20.1250.20">
    <property type="entry name" value="MFS general substrate transporter like domains"/>
    <property type="match status" value="2"/>
</dbReference>
<dbReference type="GO" id="GO:0022857">
    <property type="term" value="F:transmembrane transporter activity"/>
    <property type="evidence" value="ECO:0007669"/>
    <property type="project" value="InterPro"/>
</dbReference>
<gene>
    <name evidence="6" type="ORF">HMPREF1705_02656</name>
</gene>
<feature type="transmembrane region" description="Helical" evidence="4">
    <location>
        <begin position="364"/>
        <end position="385"/>
    </location>
</feature>
<protein>
    <submittedName>
        <fullName evidence="6">Transporter, major facilitator family protein</fullName>
    </submittedName>
</protein>
<feature type="transmembrane region" description="Helical" evidence="4">
    <location>
        <begin position="166"/>
        <end position="187"/>
    </location>
</feature>
<dbReference type="EMBL" id="ACJX03000001">
    <property type="protein sequence ID" value="KRT35430.1"/>
    <property type="molecule type" value="Genomic_DNA"/>
</dbReference>
<dbReference type="AlphaFoldDB" id="A0A0T5XAT1"/>
<evidence type="ECO:0000256" key="1">
    <source>
        <dbReference type="ARBA" id="ARBA00022692"/>
    </source>
</evidence>
<organism evidence="6 7">
    <name type="scientific">Acetomicrobium hydrogeniformans ATCC BAA-1850</name>
    <dbReference type="NCBI Taxonomy" id="592015"/>
    <lineage>
        <taxon>Bacteria</taxon>
        <taxon>Thermotogati</taxon>
        <taxon>Synergistota</taxon>
        <taxon>Synergistia</taxon>
        <taxon>Synergistales</taxon>
        <taxon>Acetomicrobiaceae</taxon>
        <taxon>Acetomicrobium</taxon>
    </lineage>
</organism>
<dbReference type="InterPro" id="IPR036259">
    <property type="entry name" value="MFS_trans_sf"/>
</dbReference>
<accession>A0A0T5XAT1</accession>